<organism evidence="1 2">
    <name type="scientific">Lecanicillium saksenae</name>
    <dbReference type="NCBI Taxonomy" id="468837"/>
    <lineage>
        <taxon>Eukaryota</taxon>
        <taxon>Fungi</taxon>
        <taxon>Dikarya</taxon>
        <taxon>Ascomycota</taxon>
        <taxon>Pezizomycotina</taxon>
        <taxon>Sordariomycetes</taxon>
        <taxon>Hypocreomycetidae</taxon>
        <taxon>Hypocreales</taxon>
        <taxon>Cordycipitaceae</taxon>
        <taxon>Lecanicillium</taxon>
    </lineage>
</organism>
<reference evidence="1" key="1">
    <citation type="submission" date="2022-07" db="EMBL/GenBank/DDBJ databases">
        <title>Genome Sequence of Lecanicillium saksenae.</title>
        <authorList>
            <person name="Buettner E."/>
        </authorList>
    </citation>
    <scope>NUCLEOTIDE SEQUENCE</scope>
    <source>
        <strain evidence="1">VT-O1</strain>
    </source>
</reference>
<gene>
    <name evidence="1" type="ORF">NLG97_g931</name>
</gene>
<protein>
    <submittedName>
        <fullName evidence="1">Uncharacterized protein</fullName>
    </submittedName>
</protein>
<dbReference type="EMBL" id="JANAKD010000039">
    <property type="protein sequence ID" value="KAJ3498686.1"/>
    <property type="molecule type" value="Genomic_DNA"/>
</dbReference>
<evidence type="ECO:0000313" key="1">
    <source>
        <dbReference type="EMBL" id="KAJ3498686.1"/>
    </source>
</evidence>
<proteinExistence type="predicted"/>
<evidence type="ECO:0000313" key="2">
    <source>
        <dbReference type="Proteomes" id="UP001148737"/>
    </source>
</evidence>
<comment type="caution">
    <text evidence="1">The sequence shown here is derived from an EMBL/GenBank/DDBJ whole genome shotgun (WGS) entry which is preliminary data.</text>
</comment>
<keyword evidence="2" id="KW-1185">Reference proteome</keyword>
<sequence length="3167" mass="346204">MLTTEATEANLHSGRDLRKGFEQAPMSTAVRELSSDTADTDGSSASPERHGWHTSDSEQSESCRCDPGSQCMDSVSAGLRLAAGNVWASEPMSKLASSLADELAARGVRPGSLVLLVFEQSMSMHLATLCVVKAGGTAIVLDVTQSSDRLSAVAVNIPSSFTLCSEKFIHLLDEIGAREIIVLRDSGSSFDLVDGNCFCRSETEQQMRRAWSKCLGVSTEDIRRNDNFFHLGGNALQALQLPQIAKRFGLTFSVRDVFDNPTLDRLAARAEAGKTEPMLETVAAFSLLTMPTLSESQARTQASYLCQVQESQILDILPCTPLQEGLLSLTTRHDGDYVARNVFELRQEIDLVKFRAAWDQVVALNPILRTRIASLPHHGLMQIVLEDEVTWTSATDLDDYSQQHCSHSMALGAPLTRFAILENPGSGPRFFLWEIHHALYDGWSMPLLMREAENVYFNRSSEVLQSIAPFVEFIQSMNMVAAQCFWKSQFANLRGKHFPSPSLNTYFPRPDQQRTHKMQSIKWNHGDVTASNIIRSAWAVTVAQMARSDEALFGTTVTGRQAPLANIKRMTGPTIATVPIHVPLDWNASINQLLHGVQRQAVDMIPYEQMGLQHIRRVSEEAAFACNFQSLLVVQPVMQGNDDSDELLYNSGSDVAQDAIASQWQDFSTFAVVVECQLETAGLQLRLAYDSSMVPDTQIDELLQRFEHVLLYILDDDHGSQRLGTVGVIDQGLDAVWAQNQEVPDPIEGLVHDMIVRQCHLRPLSPAICAWDGELTYEQLDKFSTVLACQLLSKHVKPGDIVPLFFEKSVCMPLSVVAVMKCGGAPVALDMDQPEERLRTIVSSLSSSLAMSSTASATTARTVLPEGSIVIHVRPQLLSETVDYIREDVEWPEVSPSSLLYVVFTSGSTGEPKGVMISHRNFCSAIHYQQVAQRFTADDRVFDFASYAFDASWANLLQTLTAGGCLCIPSPVERQNDLAKCFDKYRVTLADLTPSVARFLGPTVLSRLSTLLLGGEAVTSADVSLAGTEAHTKIVNVYGPAECTPTVTIAALEGPDVTIGQAVGACAWVVDPESCELAPIGSIGELWVEGPLVGGGYLNGPEKTAASFVHDPSWLLQGSSKVPGRRARLYRTGDLVQYKIPFDGTLIYIGRKDTQVKIHGQRLELGEIEHNVKLGLTPATLAAVGALGMQVIATTVQPNGQGSVSLVAFVTLNMDKPTEASHSSAVKLATAGLPDRLATMVPPYMIPAAFIPLHKIPVTVSGKADRKQLQALAEASFADFRNNKSNQDEAIQPLGDMETQLQQIWMSVLNLSTAEVPINKSFVRLGGDSISAMQVVSRARLRNIECTVTDILQSATIEKLAPRCKNVSRSDVAAGDSLEADGGDGMRTFDLSPVQQMFFDAYPDGIDHWNQSFTLQLNKHVPVATFVESLQAIVSRHAMLRARFEKDVQSNRWVQSFAEDDANSFSFAEHSPESLSELHGLGQKRQEQLNIRKGPVFAADLFTMPDGRQTVILSAHHLVIDLVSWRIIWNDIQEYIDCGKLLSAPPVSFQTWCRSQAKVGQNMSPLSVLPFTVPAEELEFWELPLSENTFGGCETYTQVFDKETSALIFGESNECLHTEAIDIMLGVLAHSFHDVFPERSVPPIWLESHGRNQSEVLRLDISGTVGWFTAIYPVPIAIKEHADSHHAVRLAKDLRQQVPDKGVPYFTCRYLSRSGQEILKGHDIVEVILNFTGSFQQLEADAGLFKQVDHAAEDMVDLIEVSEVARRMAMIEISADISDGQLSVSFQVHGRMSHQDRLHKWTLAFAETMQLTTRSLLAAPSTLTLSDMPLLHGLSHDDLDILQQEILPAMGIKADEAVNMYPCSPLQEGILLSSQKGSASYATFSVFRCVTPADSLISVSSQLLESAWRQVARRHSILATVFCINPQGTSFLQVLLRNPDIRVSTITTTMPHPDHALLELDRPRYKLNEPQHAFTVCYSTASGEVACRLDVSHALIDATSISILVQEVAQLYDGQSLEVATGFAEVIKHIGLRGRSERLASWMRLLDGVGCCLFPTSYPSSLPTIQSVDSTICIPTEVTAPIVNFCKELSITRSVFLQVAWALVLSHFTGMDDVCYGNLASGRDVPLNGIDSIVGPLSNMLIGRVNLRVPALQALRKTADTSIHQLSIQNTSLAEIQHSLGLAGKRLFNTTLSVRNEDELKIENTSLGLDNVNGEDPHEFEIGLSAGSKGNAFSVIIEFREPEIAHSVAQEVSEVLIKAIEYLLSIETGDKGDLACTVSGAEPMWSDFFKYAFGADEAATRSFWLTELEHIPETHFLPAIPVGVAPRQKDTVTANLSLPVQLERDSIPIATIFKAGWAITMAKIMGTNKCLFGVADENWHSFNIIPTRVSMDWEGSGTSLLQKLHRQEADTACYTQIGLGWIRRLSEDVALACDFQTVLAIPKSPAETASGTGICCGPGTDAYALVAECRLIKDTVQITLSFNSDIGRQQISRINRQFQHIISELLDLSQREKILYDIALDPADLADIWAWNSSVPQPVNRCFQDIFIQNALVRPFAPAICAWDGELTYQQLHLISDAVARYLHYKRGLGIGSIASLCFEKSIWMPVCALAVAKCGGASAAIDPGKHPAERLRAITKSSQLILCSHAHESLSLGLGTAEVVVIRPEDFLHVGNQPAPWDNLAADLPTVVPSDRFCIQFTSGSTGVPKGVVLTHQNICAALAYQKNALGFRSDSRVLDFASYAFDVAWSNLTNTLAAGGCLCIPSELERENDLAGSVLKYNVSMIDATPSLARNLPSSALRNLTTLCLGGEVVLPSDLLLGGNETTTLITYGPAECTPTSTIQTAPFDNVGIGRGVGLCTWVVDKGNPGALAPIGAVGELWLEGPLVGEGYLNDAGKTAEVFVEDPQWLLHGNPASGRQGRRGRLYRTGDLVRYCENGSLIFLGRKDTQVKIRGQRVELAEVEHQVMQALAPAYTTGGAIVAEAFTPHDSSSICLVCFISIKLGADTTDDEHKNAVQTATRNLSGLMAQRVPSYMVPSAYIPIRSMPMTATGKVDRKRLQHIGSSLSVREIGAFSGAQVREWKPAESETERRLQALWAEVLNITPESIGIYDSFFRLGGDSISAMQLVGLARQAAMPLTVGDVFRHPILCELASLEALATVTVHSRPI</sequence>
<dbReference type="Proteomes" id="UP001148737">
    <property type="component" value="Unassembled WGS sequence"/>
</dbReference>
<accession>A0ACC1R554</accession>
<name>A0ACC1R554_9HYPO</name>